<feature type="domain" description="Homeobox" evidence="12">
    <location>
        <begin position="110"/>
        <end position="165"/>
    </location>
</feature>
<name>A0AA38GWZ3_TAXCH</name>
<evidence type="ECO:0000259" key="12">
    <source>
        <dbReference type="PROSITE" id="PS50071"/>
    </source>
</evidence>
<dbReference type="GO" id="GO:0099402">
    <property type="term" value="P:plant organ development"/>
    <property type="evidence" value="ECO:0007669"/>
    <property type="project" value="InterPro"/>
</dbReference>
<keyword evidence="3" id="KW-0805">Transcription regulation</keyword>
<accession>A0AA38GWZ3</accession>
<dbReference type="GO" id="GO:0005634">
    <property type="term" value="C:nucleus"/>
    <property type="evidence" value="ECO:0007669"/>
    <property type="project" value="UniProtKB-SubCell"/>
</dbReference>
<dbReference type="InterPro" id="IPR001356">
    <property type="entry name" value="HD"/>
</dbReference>
<evidence type="ECO:0000256" key="11">
    <source>
        <dbReference type="SAM" id="SignalP"/>
    </source>
</evidence>
<dbReference type="EMBL" id="JAHRHJ020000001">
    <property type="protein sequence ID" value="KAH9331021.1"/>
    <property type="molecule type" value="Genomic_DNA"/>
</dbReference>
<feature type="signal peptide" evidence="11">
    <location>
        <begin position="1"/>
        <end position="23"/>
    </location>
</feature>
<keyword evidence="4 9" id="KW-0238">DNA-binding</keyword>
<gene>
    <name evidence="13" type="ORF">KI387_003129</name>
</gene>
<evidence type="ECO:0000313" key="13">
    <source>
        <dbReference type="EMBL" id="KAH9331021.1"/>
    </source>
</evidence>
<keyword evidence="14" id="KW-1185">Reference proteome</keyword>
<evidence type="ECO:0000256" key="2">
    <source>
        <dbReference type="ARBA" id="ARBA00022473"/>
    </source>
</evidence>
<reference evidence="13 14" key="1">
    <citation type="journal article" date="2021" name="Nat. Plants">
        <title>The Taxus genome provides insights into paclitaxel biosynthesis.</title>
        <authorList>
            <person name="Xiong X."/>
            <person name="Gou J."/>
            <person name="Liao Q."/>
            <person name="Li Y."/>
            <person name="Zhou Q."/>
            <person name="Bi G."/>
            <person name="Li C."/>
            <person name="Du R."/>
            <person name="Wang X."/>
            <person name="Sun T."/>
            <person name="Guo L."/>
            <person name="Liang H."/>
            <person name="Lu P."/>
            <person name="Wu Y."/>
            <person name="Zhang Z."/>
            <person name="Ro D.K."/>
            <person name="Shang Y."/>
            <person name="Huang S."/>
            <person name="Yan J."/>
        </authorList>
    </citation>
    <scope>NUCLEOTIDE SEQUENCE [LARGE SCALE GENOMIC DNA]</scope>
    <source>
        <strain evidence="13">Ta-2019</strain>
    </source>
</reference>
<keyword evidence="6" id="KW-0804">Transcription</keyword>
<comment type="similarity">
    <text evidence="8">Belongs to the WUS homeobox family.</text>
</comment>
<dbReference type="Gene3D" id="1.10.10.60">
    <property type="entry name" value="Homeodomain-like"/>
    <property type="match status" value="1"/>
</dbReference>
<dbReference type="GO" id="GO:0003700">
    <property type="term" value="F:DNA-binding transcription factor activity"/>
    <property type="evidence" value="ECO:0007669"/>
    <property type="project" value="InterPro"/>
</dbReference>
<comment type="caution">
    <text evidence="13">The sequence shown here is derived from an EMBL/GenBank/DDBJ whole genome shotgun (WGS) entry which is preliminary data.</text>
</comment>
<dbReference type="Proteomes" id="UP000824469">
    <property type="component" value="Unassembled WGS sequence"/>
</dbReference>
<dbReference type="Pfam" id="PF00046">
    <property type="entry name" value="Homeodomain"/>
    <property type="match status" value="1"/>
</dbReference>
<comment type="subcellular location">
    <subcellularLocation>
        <location evidence="1 9 10">Nucleus</location>
    </subcellularLocation>
</comment>
<feature type="non-terminal residue" evidence="13">
    <location>
        <position position="173"/>
    </location>
</feature>
<evidence type="ECO:0000256" key="3">
    <source>
        <dbReference type="ARBA" id="ARBA00023015"/>
    </source>
</evidence>
<keyword evidence="5 9" id="KW-0371">Homeobox</keyword>
<dbReference type="GO" id="GO:0003677">
    <property type="term" value="F:DNA binding"/>
    <property type="evidence" value="ECO:0007669"/>
    <property type="project" value="UniProtKB-UniRule"/>
</dbReference>
<evidence type="ECO:0000313" key="14">
    <source>
        <dbReference type="Proteomes" id="UP000824469"/>
    </source>
</evidence>
<dbReference type="AlphaFoldDB" id="A0AA38GWZ3"/>
<evidence type="ECO:0000256" key="6">
    <source>
        <dbReference type="ARBA" id="ARBA00023163"/>
    </source>
</evidence>
<evidence type="ECO:0000256" key="1">
    <source>
        <dbReference type="ARBA" id="ARBA00004123"/>
    </source>
</evidence>
<evidence type="ECO:0000256" key="4">
    <source>
        <dbReference type="ARBA" id="ARBA00023125"/>
    </source>
</evidence>
<dbReference type="InterPro" id="IPR009057">
    <property type="entry name" value="Homeodomain-like_sf"/>
</dbReference>
<dbReference type="CDD" id="cd00086">
    <property type="entry name" value="homeodomain"/>
    <property type="match status" value="1"/>
</dbReference>
<keyword evidence="2" id="KW-0217">Developmental protein</keyword>
<feature type="DNA-binding region" description="Homeobox" evidence="9">
    <location>
        <begin position="112"/>
        <end position="166"/>
    </location>
</feature>
<keyword evidence="7 9" id="KW-0539">Nucleus</keyword>
<evidence type="ECO:0000256" key="9">
    <source>
        <dbReference type="PROSITE-ProRule" id="PRU00108"/>
    </source>
</evidence>
<evidence type="ECO:0000256" key="7">
    <source>
        <dbReference type="ARBA" id="ARBA00023242"/>
    </source>
</evidence>
<protein>
    <recommendedName>
        <fullName evidence="12">Homeobox domain-containing protein</fullName>
    </recommendedName>
</protein>
<dbReference type="SMART" id="SM00389">
    <property type="entry name" value="HOX"/>
    <property type="match status" value="1"/>
</dbReference>
<evidence type="ECO:0000256" key="10">
    <source>
        <dbReference type="RuleBase" id="RU000682"/>
    </source>
</evidence>
<keyword evidence="11" id="KW-0732">Signal</keyword>
<proteinExistence type="inferred from homology"/>
<dbReference type="InterPro" id="IPR044555">
    <property type="entry name" value="WUSCHEL-like"/>
</dbReference>
<sequence length="173" mass="18838">MVMNTTLACNMALSLSVFNVATNGPHANLRVITYGSTYTPTPLFPPSITLTLGLGGLSGDIGICKVPRLVRSSSVAESTGTKGLVRSSSVAETTSRGADSVIVPTRWKPTPEQKHILESMFANGIRNPSTSYITEITADLQRYGRVEGKNVFYWFQNANARDKRKKEPSQSKR</sequence>
<feature type="chain" id="PRO_5041443432" description="Homeobox domain-containing protein" evidence="11">
    <location>
        <begin position="24"/>
        <end position="173"/>
    </location>
</feature>
<dbReference type="SUPFAM" id="SSF46689">
    <property type="entry name" value="Homeodomain-like"/>
    <property type="match status" value="1"/>
</dbReference>
<dbReference type="PROSITE" id="PS50071">
    <property type="entry name" value="HOMEOBOX_2"/>
    <property type="match status" value="1"/>
</dbReference>
<organism evidence="13 14">
    <name type="scientific">Taxus chinensis</name>
    <name type="common">Chinese yew</name>
    <name type="synonym">Taxus wallichiana var. chinensis</name>
    <dbReference type="NCBI Taxonomy" id="29808"/>
    <lineage>
        <taxon>Eukaryota</taxon>
        <taxon>Viridiplantae</taxon>
        <taxon>Streptophyta</taxon>
        <taxon>Embryophyta</taxon>
        <taxon>Tracheophyta</taxon>
        <taxon>Spermatophyta</taxon>
        <taxon>Pinopsida</taxon>
        <taxon>Pinidae</taxon>
        <taxon>Conifers II</taxon>
        <taxon>Cupressales</taxon>
        <taxon>Taxaceae</taxon>
        <taxon>Taxus</taxon>
    </lineage>
</organism>
<evidence type="ECO:0000256" key="5">
    <source>
        <dbReference type="ARBA" id="ARBA00023155"/>
    </source>
</evidence>
<dbReference type="PANTHER" id="PTHR45940:SF13">
    <property type="entry name" value="WUSCHEL-RELATED HOMEOBOX 1"/>
    <property type="match status" value="1"/>
</dbReference>
<evidence type="ECO:0000256" key="8">
    <source>
        <dbReference type="ARBA" id="ARBA00024040"/>
    </source>
</evidence>
<dbReference type="PANTHER" id="PTHR45940">
    <property type="entry name" value="WUSCHEL-RELATED HOMEOBOX 1-RELATED"/>
    <property type="match status" value="1"/>
</dbReference>